<reference evidence="3 4" key="2">
    <citation type="journal article" date="2017" name="Genome Announc.">
        <title>Draft Genome Sequences of Four Alkaliphilic Bacteria Belonging to the Anaerobacillus Genus.</title>
        <authorList>
            <person name="Bassil N.M."/>
            <person name="Lloyd J.R."/>
        </authorList>
    </citation>
    <scope>NUCLEOTIDE SEQUENCE [LARGE SCALE GENOMIC DNA]</scope>
    <source>
        <strain evidence="3 4">NB2006</strain>
    </source>
</reference>
<dbReference type="Proteomes" id="UP000180175">
    <property type="component" value="Chromosome"/>
</dbReference>
<protein>
    <submittedName>
        <fullName evidence="3">YitT family protein</fullName>
    </submittedName>
</protein>
<evidence type="ECO:0000256" key="1">
    <source>
        <dbReference type="SAM" id="Phobius"/>
    </source>
</evidence>
<evidence type="ECO:0000313" key="2">
    <source>
        <dbReference type="EMBL" id="OIJ11530.1"/>
    </source>
</evidence>
<gene>
    <name evidence="3" type="ORF">AWH56_000935</name>
    <name evidence="2" type="ORF">AWH56_15545</name>
</gene>
<dbReference type="PANTHER" id="PTHR40078:SF1">
    <property type="entry name" value="INTEGRAL MEMBRANE PROTEIN"/>
    <property type="match status" value="1"/>
</dbReference>
<proteinExistence type="predicted"/>
<dbReference type="EMBL" id="CP063356">
    <property type="protein sequence ID" value="QOY36297.1"/>
    <property type="molecule type" value="Genomic_DNA"/>
</dbReference>
<dbReference type="AlphaFoldDB" id="A0A1S2LH33"/>
<dbReference type="PANTHER" id="PTHR40078">
    <property type="entry name" value="INTEGRAL MEMBRANE PROTEIN-RELATED"/>
    <property type="match status" value="1"/>
</dbReference>
<keyword evidence="1" id="KW-0812">Transmembrane</keyword>
<feature type="transmembrane region" description="Helical" evidence="1">
    <location>
        <begin position="12"/>
        <end position="30"/>
    </location>
</feature>
<name>A0A1S2LH33_9BACI</name>
<dbReference type="Pfam" id="PF19700">
    <property type="entry name" value="DUF6198"/>
    <property type="match status" value="1"/>
</dbReference>
<organism evidence="2 4">
    <name type="scientific">Anaerobacillus isosaccharinicus</name>
    <dbReference type="NCBI Taxonomy" id="1532552"/>
    <lineage>
        <taxon>Bacteria</taxon>
        <taxon>Bacillati</taxon>
        <taxon>Bacillota</taxon>
        <taxon>Bacilli</taxon>
        <taxon>Bacillales</taxon>
        <taxon>Bacillaceae</taxon>
        <taxon>Anaerobacillus</taxon>
    </lineage>
</organism>
<accession>A0A1S2LH33</accession>
<feature type="transmembrane region" description="Helical" evidence="1">
    <location>
        <begin position="105"/>
        <end position="128"/>
    </location>
</feature>
<dbReference type="KEGG" id="aia:AWH56_000935"/>
<dbReference type="RefSeq" id="WP_071317962.1">
    <property type="nucleotide sequence ID" value="NZ_CP063356.2"/>
</dbReference>
<dbReference type="EMBL" id="LQXD01000134">
    <property type="protein sequence ID" value="OIJ11530.1"/>
    <property type="molecule type" value="Genomic_DNA"/>
</dbReference>
<feature type="transmembrane region" description="Helical" evidence="1">
    <location>
        <begin position="79"/>
        <end position="99"/>
    </location>
</feature>
<keyword evidence="1" id="KW-0472">Membrane</keyword>
<reference evidence="2 4" key="1">
    <citation type="submission" date="2016-10" db="EMBL/GenBank/DDBJ databases">
        <title>Draft genome sequences of four alkaliphilic bacteria belonging to the Anaerobacillus genus.</title>
        <authorList>
            <person name="Bassil N.M."/>
            <person name="Lloyd J.R."/>
        </authorList>
    </citation>
    <scope>NUCLEOTIDE SEQUENCE [LARGE SCALE GENOMIC DNA]</scope>
    <source>
        <strain evidence="2 4">NB2006</strain>
    </source>
</reference>
<sequence length="230" mass="25336">MALDKRRFGRRWLIFLTGLLVMSFGIVLMIEANLGVAPWDVLHIGLTKQVGLTVGSWSIIVGFCIITITGILTKEWPQFGAFLNMVLVGVFIDIFRIFINTPATTIGQYVMLLVGVIVCGYGIGLYIAPKCGAGPRDSLMIAITERSGWKVQHVRFVMEIVVLMIGWILGGPVFIGTILFSLTIGNVVGFTLPQCQRLVDAMIERGIKIEDIDQGTLRVNNHDGISKEAR</sequence>
<keyword evidence="1" id="KW-1133">Transmembrane helix</keyword>
<keyword evidence="4" id="KW-1185">Reference proteome</keyword>
<dbReference type="OrthoDB" id="154912at2"/>
<reference evidence="3 4" key="3">
    <citation type="journal article" date="2019" name="Int. J. Syst. Evol. Microbiol.">
        <title>Anaerobacillus isosaccharinicus sp. nov., an alkaliphilic bacterium which degrades isosaccharinic acid.</title>
        <authorList>
            <person name="Bassil N.M."/>
            <person name="Lloyd J.R."/>
        </authorList>
    </citation>
    <scope>NUCLEOTIDE SEQUENCE [LARGE SCALE GENOMIC DNA]</scope>
    <source>
        <strain evidence="3 4">NB2006</strain>
    </source>
</reference>
<dbReference type="InterPro" id="IPR038750">
    <property type="entry name" value="YczE/YyaS-like"/>
</dbReference>
<feature type="transmembrane region" description="Helical" evidence="1">
    <location>
        <begin position="50"/>
        <end position="72"/>
    </location>
</feature>
<feature type="transmembrane region" description="Helical" evidence="1">
    <location>
        <begin position="156"/>
        <end position="184"/>
    </location>
</feature>
<reference evidence="3" key="4">
    <citation type="submission" date="2020-10" db="EMBL/GenBank/DDBJ databases">
        <authorList>
            <person name="Bassil N.M."/>
            <person name="Lloyd J.R."/>
        </authorList>
    </citation>
    <scope>NUCLEOTIDE SEQUENCE</scope>
    <source>
        <strain evidence="3">NB2006</strain>
    </source>
</reference>
<evidence type="ECO:0000313" key="4">
    <source>
        <dbReference type="Proteomes" id="UP000180175"/>
    </source>
</evidence>
<evidence type="ECO:0000313" key="3">
    <source>
        <dbReference type="EMBL" id="QOY36297.1"/>
    </source>
</evidence>